<gene>
    <name evidence="2" type="ORF">BLA17378_01424</name>
</gene>
<evidence type="ECO:0000313" key="2">
    <source>
        <dbReference type="EMBL" id="VWC54750.1"/>
    </source>
</evidence>
<organism evidence="2 3">
    <name type="scientific">Burkholderia aenigmatica</name>
    <dbReference type="NCBI Taxonomy" id="2015348"/>
    <lineage>
        <taxon>Bacteria</taxon>
        <taxon>Pseudomonadati</taxon>
        <taxon>Pseudomonadota</taxon>
        <taxon>Betaproteobacteria</taxon>
        <taxon>Burkholderiales</taxon>
        <taxon>Burkholderiaceae</taxon>
        <taxon>Burkholderia</taxon>
        <taxon>Burkholderia cepacia complex</taxon>
    </lineage>
</organism>
<comment type="caution">
    <text evidence="2">The sequence shown here is derived from an EMBL/GenBank/DDBJ whole genome shotgun (WGS) entry which is preliminary data.</text>
</comment>
<keyword evidence="3" id="KW-1185">Reference proteome</keyword>
<evidence type="ECO:0000256" key="1">
    <source>
        <dbReference type="SAM" id="MobiDB-lite"/>
    </source>
</evidence>
<reference evidence="2 3" key="1">
    <citation type="submission" date="2019-09" db="EMBL/GenBank/DDBJ databases">
        <authorList>
            <person name="Depoorter E."/>
        </authorList>
    </citation>
    <scope>NUCLEOTIDE SEQUENCE [LARGE SCALE GENOMIC DNA]</scope>
    <source>
        <strain evidence="2 3">R-17378</strain>
    </source>
</reference>
<dbReference type="Proteomes" id="UP000494120">
    <property type="component" value="Unassembled WGS sequence"/>
</dbReference>
<proteinExistence type="predicted"/>
<accession>A0ABY6XLT3</accession>
<evidence type="ECO:0000313" key="3">
    <source>
        <dbReference type="Proteomes" id="UP000494120"/>
    </source>
</evidence>
<dbReference type="EMBL" id="CABVQG010000004">
    <property type="protein sequence ID" value="VWC54750.1"/>
    <property type="molecule type" value="Genomic_DNA"/>
</dbReference>
<name>A0ABY6XLT3_9BURK</name>
<feature type="region of interest" description="Disordered" evidence="1">
    <location>
        <begin position="372"/>
        <end position="399"/>
    </location>
</feature>
<sequence length="482" mass="53931">MSLPRAQRRLVDAHHAQTMEQVRPKAPFLHGTAQVDVRRRYDPDIDRHRIAAAKAMDGALLQKTQQARLALVRQVADLVEQQRAAVCRFDIADLARVRAGKRAALIAEQFGLQQMGRNGPAVDRDERAVAALRMAMDRDRRQLLAGSRFAEHEHRCIRAREAPHRIEQPQHRAAGADDAFFLRFETLPVTREQALHPVRVTDRIGDPLVRCRQRDVIEAIVAQQRTHVRRSGLAGVDECDPDDVAHRRAGRRDAADRVGMAAAQVEDAAGDFAGRFAQLARLRDDRHFPVASRQFLSQHDGRRLRPVNQRTLPVTTPRAGALIARYWHIHSEPSLSPLREPFACAAAGGAWPPFRAAFPQLWRRSKLHTARAPGGRAGCHPASLSSNSKGTRGCGSHDVPALTRPAIQAARVGRRECRRHVRHVVHDSCADAEPDGRHPATGMTAAFHLLLNLHPVWRWSCYQKINLNQPVTRPVALHDSRV</sequence>
<protein>
    <submittedName>
        <fullName evidence="2">Uncharacterized protein</fullName>
    </submittedName>
</protein>